<accession>A0A1Y2EAT2</accession>
<keyword evidence="1" id="KW-0472">Membrane</keyword>
<evidence type="ECO:0000313" key="2">
    <source>
        <dbReference type="EMBL" id="ORY68680.1"/>
    </source>
</evidence>
<proteinExistence type="predicted"/>
<feature type="transmembrane region" description="Helical" evidence="1">
    <location>
        <begin position="48"/>
        <end position="69"/>
    </location>
</feature>
<evidence type="ECO:0000256" key="1">
    <source>
        <dbReference type="SAM" id="Phobius"/>
    </source>
</evidence>
<dbReference type="EMBL" id="MCFJ01000003">
    <property type="protein sequence ID" value="ORY68680.1"/>
    <property type="molecule type" value="Genomic_DNA"/>
</dbReference>
<dbReference type="InParanoid" id="A0A1Y2EAT2"/>
<keyword evidence="1" id="KW-0812">Transmembrane</keyword>
<gene>
    <name evidence="2" type="ORF">BCR38DRAFT_406591</name>
</gene>
<protein>
    <submittedName>
        <fullName evidence="2">Uncharacterized protein</fullName>
    </submittedName>
</protein>
<keyword evidence="3" id="KW-1185">Reference proteome</keyword>
<feature type="transmembrane region" description="Helical" evidence="1">
    <location>
        <begin position="20"/>
        <end position="36"/>
    </location>
</feature>
<evidence type="ECO:0000313" key="3">
    <source>
        <dbReference type="Proteomes" id="UP000193689"/>
    </source>
</evidence>
<dbReference type="GeneID" id="63774280"/>
<keyword evidence="1" id="KW-1133">Transmembrane helix</keyword>
<dbReference type="AlphaFoldDB" id="A0A1Y2EAT2"/>
<organism evidence="2 3">
    <name type="scientific">Pseudomassariella vexata</name>
    <dbReference type="NCBI Taxonomy" id="1141098"/>
    <lineage>
        <taxon>Eukaryota</taxon>
        <taxon>Fungi</taxon>
        <taxon>Dikarya</taxon>
        <taxon>Ascomycota</taxon>
        <taxon>Pezizomycotina</taxon>
        <taxon>Sordariomycetes</taxon>
        <taxon>Xylariomycetidae</taxon>
        <taxon>Amphisphaeriales</taxon>
        <taxon>Pseudomassariaceae</taxon>
        <taxon>Pseudomassariella</taxon>
    </lineage>
</organism>
<name>A0A1Y2EAT2_9PEZI</name>
<dbReference type="RefSeq" id="XP_040718967.1">
    <property type="nucleotide sequence ID" value="XM_040858068.1"/>
</dbReference>
<sequence>MHTVNNAALNLANAVMDCKWELAILVLYFIFLQFAIRDRDLVRPASIALYIWGYVMSLTVSRGITEALAVPRTKPALHGIVASVLYVSWLSQQQGMGVYRLGYRGMALGVTVAF</sequence>
<dbReference type="Proteomes" id="UP000193689">
    <property type="component" value="Unassembled WGS sequence"/>
</dbReference>
<comment type="caution">
    <text evidence="2">The sequence shown here is derived from an EMBL/GenBank/DDBJ whole genome shotgun (WGS) entry which is preliminary data.</text>
</comment>
<reference evidence="2 3" key="1">
    <citation type="submission" date="2016-07" db="EMBL/GenBank/DDBJ databases">
        <title>Pervasive Adenine N6-methylation of Active Genes in Fungi.</title>
        <authorList>
            <consortium name="DOE Joint Genome Institute"/>
            <person name="Mondo S.J."/>
            <person name="Dannebaum R.O."/>
            <person name="Kuo R.C."/>
            <person name="Labutti K."/>
            <person name="Haridas S."/>
            <person name="Kuo A."/>
            <person name="Salamov A."/>
            <person name="Ahrendt S.R."/>
            <person name="Lipzen A."/>
            <person name="Sullivan W."/>
            <person name="Andreopoulos W.B."/>
            <person name="Clum A."/>
            <person name="Lindquist E."/>
            <person name="Daum C."/>
            <person name="Ramamoorthy G.K."/>
            <person name="Gryganskyi A."/>
            <person name="Culley D."/>
            <person name="Magnuson J.K."/>
            <person name="James T.Y."/>
            <person name="O'Malley M.A."/>
            <person name="Stajich J.E."/>
            <person name="Spatafora J.W."/>
            <person name="Visel A."/>
            <person name="Grigoriev I.V."/>
        </authorList>
    </citation>
    <scope>NUCLEOTIDE SEQUENCE [LARGE SCALE GENOMIC DNA]</scope>
    <source>
        <strain evidence="2 3">CBS 129021</strain>
    </source>
</reference>